<evidence type="ECO:0000259" key="8">
    <source>
        <dbReference type="PROSITE" id="PS52029"/>
    </source>
</evidence>
<dbReference type="PANTHER" id="PTHR41533:SF2">
    <property type="entry name" value="BLR7131 PROTEIN"/>
    <property type="match status" value="1"/>
</dbReference>
<dbReference type="PROSITE" id="PS51257">
    <property type="entry name" value="PROKAR_LIPOPROTEIN"/>
    <property type="match status" value="1"/>
</dbReference>
<keyword evidence="3" id="KW-0808">Transferase</keyword>
<proteinExistence type="inferred from homology"/>
<dbReference type="GO" id="GO:0009252">
    <property type="term" value="P:peptidoglycan biosynthetic process"/>
    <property type="evidence" value="ECO:0007669"/>
    <property type="project" value="UniProtKB-UniPathway"/>
</dbReference>
<dbReference type="GO" id="GO:0004180">
    <property type="term" value="F:carboxypeptidase activity"/>
    <property type="evidence" value="ECO:0007669"/>
    <property type="project" value="UniProtKB-ARBA"/>
</dbReference>
<evidence type="ECO:0000313" key="10">
    <source>
        <dbReference type="EMBL" id="TRX05448.1"/>
    </source>
</evidence>
<dbReference type="PANTHER" id="PTHR41533">
    <property type="entry name" value="L,D-TRANSPEPTIDASE HI_1667-RELATED"/>
    <property type="match status" value="1"/>
</dbReference>
<evidence type="ECO:0000256" key="1">
    <source>
        <dbReference type="ARBA" id="ARBA00004752"/>
    </source>
</evidence>
<keyword evidence="4 7" id="KW-0133">Cell shape</keyword>
<dbReference type="SUPFAM" id="SSF141523">
    <property type="entry name" value="L,D-transpeptidase catalytic domain-like"/>
    <property type="match status" value="1"/>
</dbReference>
<evidence type="ECO:0000313" key="12">
    <source>
        <dbReference type="Proteomes" id="UP000318669"/>
    </source>
</evidence>
<dbReference type="CDD" id="cd16913">
    <property type="entry name" value="YkuD_like"/>
    <property type="match status" value="1"/>
</dbReference>
<evidence type="ECO:0000313" key="9">
    <source>
        <dbReference type="EMBL" id="TRX01971.1"/>
    </source>
</evidence>
<dbReference type="EMBL" id="VJZN01000044">
    <property type="protein sequence ID" value="TRX01971.1"/>
    <property type="molecule type" value="Genomic_DNA"/>
</dbReference>
<evidence type="ECO:0000256" key="7">
    <source>
        <dbReference type="PROSITE-ProRule" id="PRU01373"/>
    </source>
</evidence>
<feature type="active site" description="Nucleophile" evidence="7">
    <location>
        <position position="446"/>
    </location>
</feature>
<feature type="domain" description="L,D-TPase catalytic" evidence="8">
    <location>
        <begin position="317"/>
        <end position="474"/>
    </location>
</feature>
<keyword evidence="5 7" id="KW-0573">Peptidoglycan synthesis</keyword>
<protein>
    <submittedName>
        <fullName evidence="10">L,D-transpeptidase family protein</fullName>
    </submittedName>
</protein>
<dbReference type="Pfam" id="PF20142">
    <property type="entry name" value="Scaffold"/>
    <property type="match status" value="1"/>
</dbReference>
<dbReference type="InterPro" id="IPR052905">
    <property type="entry name" value="LD-transpeptidase_YkuD-like"/>
</dbReference>
<dbReference type="InterPro" id="IPR038063">
    <property type="entry name" value="Transpep_catalytic_dom"/>
</dbReference>
<gene>
    <name evidence="10" type="ORF">FNW11_16140</name>
    <name evidence="9" type="ORF">FNW12_16600</name>
</gene>
<comment type="similarity">
    <text evidence="2">Belongs to the YkuD family.</text>
</comment>
<reference evidence="11 12" key="1">
    <citation type="submission" date="2019-07" db="EMBL/GenBank/DDBJ databases">
        <title>Novel species of Flavobacterium.</title>
        <authorList>
            <person name="Liu Q."/>
            <person name="Xin Y.-H."/>
        </authorList>
    </citation>
    <scope>NUCLEOTIDE SEQUENCE [LARGE SCALE GENOMIC DNA]</scope>
    <source>
        <strain evidence="9 11">GSP39</strain>
        <strain evidence="10 12">GSR22</strain>
    </source>
</reference>
<evidence type="ECO:0000256" key="3">
    <source>
        <dbReference type="ARBA" id="ARBA00022679"/>
    </source>
</evidence>
<evidence type="ECO:0000256" key="4">
    <source>
        <dbReference type="ARBA" id="ARBA00022960"/>
    </source>
</evidence>
<feature type="active site" description="Proton donor/acceptor" evidence="7">
    <location>
        <position position="427"/>
    </location>
</feature>
<dbReference type="PROSITE" id="PS52029">
    <property type="entry name" value="LD_TPASE"/>
    <property type="match status" value="1"/>
</dbReference>
<dbReference type="RefSeq" id="WP_143387910.1">
    <property type="nucleotide sequence ID" value="NZ_VJZL01000046.1"/>
</dbReference>
<keyword evidence="6 7" id="KW-0961">Cell wall biogenesis/degradation</keyword>
<dbReference type="Proteomes" id="UP000318669">
    <property type="component" value="Unassembled WGS sequence"/>
</dbReference>
<dbReference type="EMBL" id="VJZL01000046">
    <property type="protein sequence ID" value="TRX05448.1"/>
    <property type="molecule type" value="Genomic_DNA"/>
</dbReference>
<evidence type="ECO:0000256" key="6">
    <source>
        <dbReference type="ARBA" id="ARBA00023316"/>
    </source>
</evidence>
<keyword evidence="11" id="KW-1185">Reference proteome</keyword>
<accession>A0A553BB24</accession>
<dbReference type="OrthoDB" id="9778545at2"/>
<dbReference type="Proteomes" id="UP000318528">
    <property type="component" value="Unassembled WGS sequence"/>
</dbReference>
<comment type="pathway">
    <text evidence="1 7">Cell wall biogenesis; peptidoglycan biosynthesis.</text>
</comment>
<sequence length="526" mass="60754">MKKLFLPIILIVFTILFTTISCNKNKKDATGKQSDSNTSGAVTFDSTQVKTFFEKYPKLKIYQADVMKLYRKEQFHYIWYDKDGLNEFAGLLYNKVNNLTTEGIQTAIPYKEKLDDIYDNPEDNQKANLDTELLSSALYFFYADKVYDGIDTQKSRDLGWFLPRKKKSYVNYLDSLLIDPSLINKDEKGVLKQYYLLKDVLKEYRQIEKKGGWKTIALDPNVKSYKPGDSAAAIAQIRQRLLITGDIASDSKSAVYDDALAAGILKFKKRSGNTLNKTILPEHINYMNVPVAQRIKTIMVNMERCRWISNDITKSKELIVVNIPAYELTFFRDGKPELRSKVVVGKALHKTVIFSAPMKYIVFRPYWNVPTSILKKEILPAIEKNPNYLEEHDMEWKDDYVRQKPGPENSLGLVKFLFPNSNAIYLHDTPSKSLFGQEDRAFSHGCIRVAKPKELAAIIMKNDKKWNAQKIEAAMNEGEEYWYTLKNKIPVYIGYFTTWVDDEGIVHFYEDVYKKDEALAALLFNK</sequence>
<organism evidence="10 12">
    <name type="scientific">Flavobacterium gawalongense</name>
    <dbReference type="NCBI Taxonomy" id="2594432"/>
    <lineage>
        <taxon>Bacteria</taxon>
        <taxon>Pseudomonadati</taxon>
        <taxon>Bacteroidota</taxon>
        <taxon>Flavobacteriia</taxon>
        <taxon>Flavobacteriales</taxon>
        <taxon>Flavobacteriaceae</taxon>
        <taxon>Flavobacterium</taxon>
    </lineage>
</organism>
<comment type="caution">
    <text evidence="10">The sequence shown here is derived from an EMBL/GenBank/DDBJ whole genome shotgun (WGS) entry which is preliminary data.</text>
</comment>
<dbReference type="InterPro" id="IPR045380">
    <property type="entry name" value="LD_TPept_scaffold_dom"/>
</dbReference>
<evidence type="ECO:0000256" key="2">
    <source>
        <dbReference type="ARBA" id="ARBA00005992"/>
    </source>
</evidence>
<dbReference type="GO" id="GO:0071555">
    <property type="term" value="P:cell wall organization"/>
    <property type="evidence" value="ECO:0007669"/>
    <property type="project" value="UniProtKB-UniRule"/>
</dbReference>
<dbReference type="InterPro" id="IPR005490">
    <property type="entry name" value="LD_TPept_cat_dom"/>
</dbReference>
<name>A0A553BB24_9FLAO</name>
<dbReference type="Gene3D" id="2.40.440.10">
    <property type="entry name" value="L,D-transpeptidase catalytic domain-like"/>
    <property type="match status" value="1"/>
</dbReference>
<evidence type="ECO:0000313" key="11">
    <source>
        <dbReference type="Proteomes" id="UP000318528"/>
    </source>
</evidence>
<dbReference type="UniPathway" id="UPA00219"/>
<evidence type="ECO:0000256" key="5">
    <source>
        <dbReference type="ARBA" id="ARBA00022984"/>
    </source>
</evidence>
<dbReference type="GO" id="GO:0008360">
    <property type="term" value="P:regulation of cell shape"/>
    <property type="evidence" value="ECO:0007669"/>
    <property type="project" value="UniProtKB-UniRule"/>
</dbReference>
<dbReference type="AlphaFoldDB" id="A0A553BB24"/>
<dbReference type="GO" id="GO:0016740">
    <property type="term" value="F:transferase activity"/>
    <property type="evidence" value="ECO:0007669"/>
    <property type="project" value="UniProtKB-KW"/>
</dbReference>
<dbReference type="Pfam" id="PF03734">
    <property type="entry name" value="YkuD"/>
    <property type="match status" value="1"/>
</dbReference>